<accession>A0A6S7BCV1</accession>
<gene>
    <name evidence="1" type="ORF">LMG28138_01821</name>
</gene>
<dbReference type="AlphaFoldDB" id="A0A6S7BCV1"/>
<organism evidence="1 2">
    <name type="scientific">Pararobbsia alpina</name>
    <dbReference type="NCBI Taxonomy" id="621374"/>
    <lineage>
        <taxon>Bacteria</taxon>
        <taxon>Pseudomonadati</taxon>
        <taxon>Pseudomonadota</taxon>
        <taxon>Betaproteobacteria</taxon>
        <taxon>Burkholderiales</taxon>
        <taxon>Burkholderiaceae</taxon>
        <taxon>Pararobbsia</taxon>
    </lineage>
</organism>
<dbReference type="Proteomes" id="UP000494115">
    <property type="component" value="Unassembled WGS sequence"/>
</dbReference>
<evidence type="ECO:0000313" key="2">
    <source>
        <dbReference type="Proteomes" id="UP000494115"/>
    </source>
</evidence>
<proteinExistence type="predicted"/>
<protein>
    <submittedName>
        <fullName evidence="1">Uncharacterized protein</fullName>
    </submittedName>
</protein>
<evidence type="ECO:0000313" key="1">
    <source>
        <dbReference type="EMBL" id="CAB3784494.1"/>
    </source>
</evidence>
<dbReference type="EMBL" id="CADIKM010000006">
    <property type="protein sequence ID" value="CAB3784494.1"/>
    <property type="molecule type" value="Genomic_DNA"/>
</dbReference>
<dbReference type="RefSeq" id="WP_175104425.1">
    <property type="nucleotide sequence ID" value="NZ_CADIKM010000006.1"/>
</dbReference>
<keyword evidence="2" id="KW-1185">Reference proteome</keyword>
<sequence>MATNAARIAELRKEGQHPASWVLISFVGRAGDKDDGFTVYAQPDAEYDWRWVVGLDLVAFARKGSGVADSLKRIRNASPKSLDLWDVDLKAGASIGFDFPAAHAEAHRRARTGTLGIELIEWSPQQCEEFARRGF</sequence>
<reference evidence="1 2" key="1">
    <citation type="submission" date="2020-04" db="EMBL/GenBank/DDBJ databases">
        <authorList>
            <person name="De Canck E."/>
        </authorList>
    </citation>
    <scope>NUCLEOTIDE SEQUENCE [LARGE SCALE GENOMIC DNA]</scope>
    <source>
        <strain evidence="1 2">LMG 28138</strain>
    </source>
</reference>
<name>A0A6S7BCV1_9BURK</name>